<evidence type="ECO:0000313" key="1">
    <source>
        <dbReference type="EMBL" id="KAF0568145.1"/>
    </source>
</evidence>
<dbReference type="EMBL" id="VZIZ01000024">
    <property type="protein sequence ID" value="KAF0568145.1"/>
    <property type="molecule type" value="Genomic_DNA"/>
</dbReference>
<evidence type="ECO:0000313" key="2">
    <source>
        <dbReference type="Proteomes" id="UP000471465"/>
    </source>
</evidence>
<organism evidence="1 2">
    <name type="scientific">Psychrobacter nivimaris</name>
    <dbReference type="NCBI Taxonomy" id="281738"/>
    <lineage>
        <taxon>Bacteria</taxon>
        <taxon>Pseudomonadati</taxon>
        <taxon>Pseudomonadota</taxon>
        <taxon>Gammaproteobacteria</taxon>
        <taxon>Moraxellales</taxon>
        <taxon>Moraxellaceae</taxon>
        <taxon>Psychrobacter</taxon>
    </lineage>
</organism>
<comment type="caution">
    <text evidence="1">The sequence shown here is derived from an EMBL/GenBank/DDBJ whole genome shotgun (WGS) entry which is preliminary data.</text>
</comment>
<gene>
    <name evidence="1" type="ORF">FQV37_1368</name>
</gene>
<dbReference type="AlphaFoldDB" id="A0A6N7BWU5"/>
<name>A0A6N7BWU5_9GAMM</name>
<sequence length="44" mass="4833">MVFYYLDSKTAVMNAAILNINSLASLIDAILQNPPSQLSDYTVI</sequence>
<dbReference type="Proteomes" id="UP000471465">
    <property type="component" value="Unassembled WGS sequence"/>
</dbReference>
<proteinExistence type="predicted"/>
<protein>
    <submittedName>
        <fullName evidence="1">Uncharacterized protein</fullName>
    </submittedName>
</protein>
<reference evidence="1 2" key="1">
    <citation type="submission" date="2019-09" db="EMBL/GenBank/DDBJ databases">
        <title>Draft genome sequence of Psychrobacter nivimaris LAMA 639, in search for biotechnological relevant genes.</title>
        <authorList>
            <person name="Lima A.O.S."/>
            <person name="Staloch B.E.K."/>
            <person name="Freitas R.C."/>
            <person name="Niero H."/>
            <person name="Silva M.A.C."/>
        </authorList>
    </citation>
    <scope>NUCLEOTIDE SEQUENCE [LARGE SCALE GENOMIC DNA]</scope>
    <source>
        <strain evidence="1 2">LAMA 639</strain>
    </source>
</reference>
<keyword evidence="2" id="KW-1185">Reference proteome</keyword>
<accession>A0A6N7BWU5</accession>